<gene>
    <name evidence="1" type="ORF">HPB49_019804</name>
</gene>
<sequence>MASSEEFRLPASKSSDAPRLHSALARNYASRDAGKWQCSPFCAFAAAAIVFVAVVILVSIYLGTWRRRRGEAIDEQEKPFCCPKEAQQAMRYVNTSVDPCYNFFEYVCSNVIKFRTWQDTSTQSELDTIVFTGAMPPGVERSPAGDFLIAYFRSCVKEMASFDDFVSDIAENLVRKERSLLNRMDRKKAFVYATTAASKYQVFTAFYVSYNTLSARLIIAYSGRCTVDEDVSYIIAASVAALNVGLNVSTSIERALEFTATICGQTYSTETQITNYTAANLSNFYNQVWRIEDVEAGLDSIGYSLSNAQYIRAYGADRLGRMHHILSTVENSAIEEGVIAAYFLWHSVLSITGEFYDSDDSTPQFVLKACKDSLGNLWHLSYSFEVDTLTSTEKDANARAIFAAVQDAMRAECIASGLFHEDDIKPLDNFFQGLTLYTPAEARPSTTMVPKPSRDFFENLLRGREYDFQAEKHRLAFLRNEATRYYMEIAFIGRSGVYLTPKIYKYIRAGTENVHLLNMAAFGRTLAEALWFMMFYGIPWTSGTLTNLLRLSECYDTFYNIKVEDSSHDGPNFIMALGLSSVLKAFKRPGWLSVKPAWSLLRLSHGQLFYILSTYARCPKESSPEEVCGINGPLMYVMDFAKAFSCPSDAPMARHKQCSLDARQN</sequence>
<keyword evidence="2" id="KW-1185">Reference proteome</keyword>
<name>A0ACB8C573_DERSI</name>
<organism evidence="1 2">
    <name type="scientific">Dermacentor silvarum</name>
    <name type="common">Tick</name>
    <dbReference type="NCBI Taxonomy" id="543639"/>
    <lineage>
        <taxon>Eukaryota</taxon>
        <taxon>Metazoa</taxon>
        <taxon>Ecdysozoa</taxon>
        <taxon>Arthropoda</taxon>
        <taxon>Chelicerata</taxon>
        <taxon>Arachnida</taxon>
        <taxon>Acari</taxon>
        <taxon>Parasitiformes</taxon>
        <taxon>Ixodida</taxon>
        <taxon>Ixodoidea</taxon>
        <taxon>Ixodidae</taxon>
        <taxon>Rhipicephalinae</taxon>
        <taxon>Dermacentor</taxon>
    </lineage>
</organism>
<dbReference type="Proteomes" id="UP000821865">
    <property type="component" value="Chromosome 9"/>
</dbReference>
<accession>A0ACB8C573</accession>
<comment type="caution">
    <text evidence="1">The sequence shown here is derived from an EMBL/GenBank/DDBJ whole genome shotgun (WGS) entry which is preliminary data.</text>
</comment>
<protein>
    <submittedName>
        <fullName evidence="1">Uncharacterized protein</fullName>
    </submittedName>
</protein>
<evidence type="ECO:0000313" key="1">
    <source>
        <dbReference type="EMBL" id="KAH7933969.1"/>
    </source>
</evidence>
<reference evidence="1" key="1">
    <citation type="submission" date="2020-05" db="EMBL/GenBank/DDBJ databases">
        <title>Large-scale comparative analyses of tick genomes elucidate their genetic diversity and vector capacities.</title>
        <authorList>
            <person name="Jia N."/>
            <person name="Wang J."/>
            <person name="Shi W."/>
            <person name="Du L."/>
            <person name="Sun Y."/>
            <person name="Zhan W."/>
            <person name="Jiang J."/>
            <person name="Wang Q."/>
            <person name="Zhang B."/>
            <person name="Ji P."/>
            <person name="Sakyi L.B."/>
            <person name="Cui X."/>
            <person name="Yuan T."/>
            <person name="Jiang B."/>
            <person name="Yang W."/>
            <person name="Lam T.T.-Y."/>
            <person name="Chang Q."/>
            <person name="Ding S."/>
            <person name="Wang X."/>
            <person name="Zhu J."/>
            <person name="Ruan X."/>
            <person name="Zhao L."/>
            <person name="Wei J."/>
            <person name="Que T."/>
            <person name="Du C."/>
            <person name="Cheng J."/>
            <person name="Dai P."/>
            <person name="Han X."/>
            <person name="Huang E."/>
            <person name="Gao Y."/>
            <person name="Liu J."/>
            <person name="Shao H."/>
            <person name="Ye R."/>
            <person name="Li L."/>
            <person name="Wei W."/>
            <person name="Wang X."/>
            <person name="Wang C."/>
            <person name="Yang T."/>
            <person name="Huo Q."/>
            <person name="Li W."/>
            <person name="Guo W."/>
            <person name="Chen H."/>
            <person name="Zhou L."/>
            <person name="Ni X."/>
            <person name="Tian J."/>
            <person name="Zhou Y."/>
            <person name="Sheng Y."/>
            <person name="Liu T."/>
            <person name="Pan Y."/>
            <person name="Xia L."/>
            <person name="Li J."/>
            <person name="Zhao F."/>
            <person name="Cao W."/>
        </authorList>
    </citation>
    <scope>NUCLEOTIDE SEQUENCE</scope>
    <source>
        <strain evidence="1">Dsil-2018</strain>
    </source>
</reference>
<proteinExistence type="predicted"/>
<dbReference type="EMBL" id="CM023478">
    <property type="protein sequence ID" value="KAH7933969.1"/>
    <property type="molecule type" value="Genomic_DNA"/>
</dbReference>
<evidence type="ECO:0000313" key="2">
    <source>
        <dbReference type="Proteomes" id="UP000821865"/>
    </source>
</evidence>